<dbReference type="PANTHER" id="PTHR30308">
    <property type="entry name" value="TMRNA-BINDING COMPONENT OF TRANS-TRANSLATION TAGGING COMPLEX"/>
    <property type="match status" value="1"/>
</dbReference>
<keyword evidence="2" id="KW-0694">RNA-binding</keyword>
<dbReference type="CDD" id="cd09294">
    <property type="entry name" value="SmpB"/>
    <property type="match status" value="1"/>
</dbReference>
<keyword evidence="1" id="KW-0963">Cytoplasm</keyword>
<reference evidence="3" key="1">
    <citation type="submission" date="2019-08" db="EMBL/GenBank/DDBJ databases">
        <authorList>
            <person name="Kucharzyk K."/>
            <person name="Murdoch R.W."/>
            <person name="Higgins S."/>
            <person name="Loffler F."/>
        </authorList>
    </citation>
    <scope>NUCLEOTIDE SEQUENCE</scope>
</reference>
<dbReference type="InterPro" id="IPR000037">
    <property type="entry name" value="SsrA-bd_prot"/>
</dbReference>
<name>A0A645EJ99_9ZZZZ</name>
<dbReference type="HAMAP" id="MF_00023">
    <property type="entry name" value="SmpB"/>
    <property type="match status" value="1"/>
</dbReference>
<dbReference type="InterPro" id="IPR023620">
    <property type="entry name" value="SmpB"/>
</dbReference>
<dbReference type="Gene3D" id="2.40.280.10">
    <property type="match status" value="1"/>
</dbReference>
<dbReference type="GO" id="GO:0005829">
    <property type="term" value="C:cytosol"/>
    <property type="evidence" value="ECO:0007669"/>
    <property type="project" value="TreeGrafter"/>
</dbReference>
<dbReference type="AlphaFoldDB" id="A0A645EJ99"/>
<evidence type="ECO:0000256" key="2">
    <source>
        <dbReference type="ARBA" id="ARBA00022884"/>
    </source>
</evidence>
<gene>
    <name evidence="3" type="primary">smpB_46</name>
    <name evidence="3" type="ORF">SDC9_149254</name>
</gene>
<dbReference type="EMBL" id="VSSQ01048008">
    <property type="protein sequence ID" value="MPN02041.1"/>
    <property type="molecule type" value="Genomic_DNA"/>
</dbReference>
<proteinExistence type="inferred from homology"/>
<dbReference type="PROSITE" id="PS01317">
    <property type="entry name" value="SSRP"/>
    <property type="match status" value="1"/>
</dbReference>
<protein>
    <submittedName>
        <fullName evidence="3">SsrA-binding protein</fullName>
    </submittedName>
</protein>
<dbReference type="SUPFAM" id="SSF74982">
    <property type="entry name" value="Small protein B (SmpB)"/>
    <property type="match status" value="1"/>
</dbReference>
<sequence>MKTETTKPRVIKTIATNRRARHDYEIVNVYEAGIVLCGTEVKSLRSGQSSLQDAHCKFLNKDSYELYVYGFHINIYEQGSYQNHEPKRPRKLLLNYRELKKIKNAVMEKSMVIIPLSIYFSGHLAKVEIGICRAKKKYDKREAKKEQDVKREISRKFKL</sequence>
<evidence type="ECO:0000313" key="3">
    <source>
        <dbReference type="EMBL" id="MPN02041.1"/>
    </source>
</evidence>
<dbReference type="NCBIfam" id="TIGR00086">
    <property type="entry name" value="smpB"/>
    <property type="match status" value="1"/>
</dbReference>
<organism evidence="3">
    <name type="scientific">bioreactor metagenome</name>
    <dbReference type="NCBI Taxonomy" id="1076179"/>
    <lineage>
        <taxon>unclassified sequences</taxon>
        <taxon>metagenomes</taxon>
        <taxon>ecological metagenomes</taxon>
    </lineage>
</organism>
<dbReference type="GO" id="GO:0003723">
    <property type="term" value="F:RNA binding"/>
    <property type="evidence" value="ECO:0007669"/>
    <property type="project" value="UniProtKB-KW"/>
</dbReference>
<accession>A0A645EJ99</accession>
<dbReference type="NCBIfam" id="NF003843">
    <property type="entry name" value="PRK05422.1"/>
    <property type="match status" value="1"/>
</dbReference>
<evidence type="ECO:0000256" key="1">
    <source>
        <dbReference type="ARBA" id="ARBA00022490"/>
    </source>
</evidence>
<comment type="caution">
    <text evidence="3">The sequence shown here is derived from an EMBL/GenBank/DDBJ whole genome shotgun (WGS) entry which is preliminary data.</text>
</comment>
<dbReference type="GO" id="GO:0070930">
    <property type="term" value="P:trans-translation-dependent protein tagging"/>
    <property type="evidence" value="ECO:0007669"/>
    <property type="project" value="TreeGrafter"/>
</dbReference>
<dbReference type="PANTHER" id="PTHR30308:SF2">
    <property type="entry name" value="SSRA-BINDING PROTEIN"/>
    <property type="match status" value="1"/>
</dbReference>
<dbReference type="Pfam" id="PF01668">
    <property type="entry name" value="SmpB"/>
    <property type="match status" value="1"/>
</dbReference>
<dbReference type="InterPro" id="IPR020081">
    <property type="entry name" value="SsrA-bd_prot_CS"/>
</dbReference>